<sequence length="213" mass="22837">MPYPNFTRAERIADGMVHVLGVIAAIIGVTALLYYSAHQMGWGIFTATVIYATGLIAMLSASAIYHLAAHTPARPILRRLDHAAIYIKIAATFTPLSVILNTSYGYLILACVWALALFGVVGKLTAKRGAMTTGWWPYLALGWIGLALFIPLMGVLTGYSLLLLLSGGLLYSTGVVFYRWEGLKYATAIWHGFIVIASGCFFLGISSALASGG</sequence>
<evidence type="ECO:0000256" key="3">
    <source>
        <dbReference type="ARBA" id="ARBA00022989"/>
    </source>
</evidence>
<feature type="transmembrane region" description="Helical" evidence="5">
    <location>
        <begin position="42"/>
        <end position="68"/>
    </location>
</feature>
<dbReference type="AlphaFoldDB" id="A0A3B0SGY2"/>
<feature type="transmembrane region" description="Helical" evidence="5">
    <location>
        <begin position="135"/>
        <end position="153"/>
    </location>
</feature>
<feature type="transmembrane region" description="Helical" evidence="5">
    <location>
        <begin position="106"/>
        <end position="126"/>
    </location>
</feature>
<gene>
    <name evidence="6" type="ORF">MNBD_ALPHA07-2120</name>
</gene>
<dbReference type="GO" id="GO:0016020">
    <property type="term" value="C:membrane"/>
    <property type="evidence" value="ECO:0007669"/>
    <property type="project" value="UniProtKB-SubCell"/>
</dbReference>
<feature type="transmembrane region" description="Helical" evidence="5">
    <location>
        <begin position="12"/>
        <end position="36"/>
    </location>
</feature>
<reference evidence="6" key="1">
    <citation type="submission" date="2018-06" db="EMBL/GenBank/DDBJ databases">
        <authorList>
            <person name="Zhirakovskaya E."/>
        </authorList>
    </citation>
    <scope>NUCLEOTIDE SEQUENCE</scope>
</reference>
<keyword evidence="4 5" id="KW-0472">Membrane</keyword>
<dbReference type="Pfam" id="PF03006">
    <property type="entry name" value="HlyIII"/>
    <property type="match status" value="1"/>
</dbReference>
<keyword evidence="2 5" id="KW-0812">Transmembrane</keyword>
<feature type="transmembrane region" description="Helical" evidence="5">
    <location>
        <begin position="190"/>
        <end position="210"/>
    </location>
</feature>
<evidence type="ECO:0000256" key="5">
    <source>
        <dbReference type="SAM" id="Phobius"/>
    </source>
</evidence>
<protein>
    <submittedName>
        <fullName evidence="6">FIG01964566: Predicted membrane protein, hemolysin III homolog</fullName>
    </submittedName>
</protein>
<evidence type="ECO:0000256" key="4">
    <source>
        <dbReference type="ARBA" id="ARBA00023136"/>
    </source>
</evidence>
<name>A0A3B0SGY2_9ZZZZ</name>
<comment type="subcellular location">
    <subcellularLocation>
        <location evidence="1">Membrane</location>
        <topology evidence="1">Multi-pass membrane protein</topology>
    </subcellularLocation>
</comment>
<keyword evidence="3 5" id="KW-1133">Transmembrane helix</keyword>
<feature type="transmembrane region" description="Helical" evidence="5">
    <location>
        <begin position="159"/>
        <end position="178"/>
    </location>
</feature>
<dbReference type="EMBL" id="UOEG01000204">
    <property type="protein sequence ID" value="VAW00237.1"/>
    <property type="molecule type" value="Genomic_DNA"/>
</dbReference>
<dbReference type="InterPro" id="IPR004254">
    <property type="entry name" value="AdipoR/HlyIII-related"/>
</dbReference>
<proteinExistence type="predicted"/>
<evidence type="ECO:0000256" key="2">
    <source>
        <dbReference type="ARBA" id="ARBA00022692"/>
    </source>
</evidence>
<organism evidence="6">
    <name type="scientific">hydrothermal vent metagenome</name>
    <dbReference type="NCBI Taxonomy" id="652676"/>
    <lineage>
        <taxon>unclassified sequences</taxon>
        <taxon>metagenomes</taxon>
        <taxon>ecological metagenomes</taxon>
    </lineage>
</organism>
<dbReference type="PANTHER" id="PTHR20855">
    <property type="entry name" value="ADIPOR/PROGESTIN RECEPTOR-RELATED"/>
    <property type="match status" value="1"/>
</dbReference>
<evidence type="ECO:0000313" key="6">
    <source>
        <dbReference type="EMBL" id="VAW00237.1"/>
    </source>
</evidence>
<evidence type="ECO:0000256" key="1">
    <source>
        <dbReference type="ARBA" id="ARBA00004141"/>
    </source>
</evidence>
<accession>A0A3B0SGY2</accession>
<dbReference type="PANTHER" id="PTHR20855:SF3">
    <property type="entry name" value="LD03007P"/>
    <property type="match status" value="1"/>
</dbReference>